<dbReference type="Proteomes" id="UP001149079">
    <property type="component" value="Unassembled WGS sequence"/>
</dbReference>
<gene>
    <name evidence="1" type="ORF">N7515_003833</name>
</gene>
<evidence type="ECO:0000313" key="2">
    <source>
        <dbReference type="Proteomes" id="UP001149079"/>
    </source>
</evidence>
<dbReference type="EMBL" id="JAPQKL010000003">
    <property type="protein sequence ID" value="KAJ5138985.1"/>
    <property type="molecule type" value="Genomic_DNA"/>
</dbReference>
<keyword evidence="2" id="KW-1185">Reference proteome</keyword>
<protein>
    <submittedName>
        <fullName evidence="1">Uncharacterized protein</fullName>
    </submittedName>
</protein>
<dbReference type="AlphaFoldDB" id="A0A9W9H5F4"/>
<reference evidence="1" key="2">
    <citation type="journal article" date="2023" name="IMA Fungus">
        <title>Comparative genomic study of the Penicillium genus elucidates a diverse pangenome and 15 lateral gene transfer events.</title>
        <authorList>
            <person name="Petersen C."/>
            <person name="Sorensen T."/>
            <person name="Nielsen M.R."/>
            <person name="Sondergaard T.E."/>
            <person name="Sorensen J.L."/>
            <person name="Fitzpatrick D.A."/>
            <person name="Frisvad J.C."/>
            <person name="Nielsen K.L."/>
        </authorList>
    </citation>
    <scope>NUCLEOTIDE SEQUENCE</scope>
    <source>
        <strain evidence="1">IBT 22155</strain>
    </source>
</reference>
<accession>A0A9W9H5F4</accession>
<sequence length="267" mass="30705">MSSSPEPRTPWFHQGTDPITIITLDQPIPSRWKILSKLNEHDHQGTEETRGRHDHYSYATLKLLCCDPKKPSNQAFMRIYLQVPTRNTEMQGPQTRSRQATKFTPPELTAYQELTRQDFRHVPKLLGYKVSTQDKSGLVPGGYAIWLVWEKVPGLRLAESSNRLANHAYWTLSAVERERIRQAFIEVLPLAYVNGYKPWAPGLSNLVWHSESGTLYFIGIHGLMEKRTDRSKFRVGPQMLACFGLVKPSSKAWLQNDWNGDTTGWER</sequence>
<dbReference type="OrthoDB" id="4207132at2759"/>
<reference evidence="1" key="1">
    <citation type="submission" date="2022-11" db="EMBL/GenBank/DDBJ databases">
        <authorList>
            <person name="Petersen C."/>
        </authorList>
    </citation>
    <scope>NUCLEOTIDE SEQUENCE</scope>
    <source>
        <strain evidence="1">IBT 22155</strain>
    </source>
</reference>
<proteinExistence type="predicted"/>
<name>A0A9W9H5F4_9EURO</name>
<evidence type="ECO:0000313" key="1">
    <source>
        <dbReference type="EMBL" id="KAJ5138985.1"/>
    </source>
</evidence>
<dbReference type="RefSeq" id="XP_056523634.1">
    <property type="nucleotide sequence ID" value="XM_056664577.1"/>
</dbReference>
<comment type="caution">
    <text evidence="1">The sequence shown here is derived from an EMBL/GenBank/DDBJ whole genome shotgun (WGS) entry which is preliminary data.</text>
</comment>
<dbReference type="GeneID" id="81403747"/>
<organism evidence="1 2">
    <name type="scientific">Penicillium bovifimosum</name>
    <dbReference type="NCBI Taxonomy" id="126998"/>
    <lineage>
        <taxon>Eukaryota</taxon>
        <taxon>Fungi</taxon>
        <taxon>Dikarya</taxon>
        <taxon>Ascomycota</taxon>
        <taxon>Pezizomycotina</taxon>
        <taxon>Eurotiomycetes</taxon>
        <taxon>Eurotiomycetidae</taxon>
        <taxon>Eurotiales</taxon>
        <taxon>Aspergillaceae</taxon>
        <taxon>Penicillium</taxon>
    </lineage>
</organism>